<reference evidence="1 3" key="1">
    <citation type="submission" date="2014-07" db="EMBL/GenBank/DDBJ databases">
        <title>Genome of Flavobacterium hydatis DSM 2063.</title>
        <authorList>
            <person name="Pipes S.E."/>
            <person name="Stropko S.J."/>
            <person name="Newman J.D."/>
        </authorList>
    </citation>
    <scope>NUCLEOTIDE SEQUENCE [LARGE SCALE GENOMIC DNA]</scope>
    <source>
        <strain evidence="1 3">DSM 2063</strain>
    </source>
</reference>
<protein>
    <submittedName>
        <fullName evidence="1">Uncharacterized protein</fullName>
    </submittedName>
</protein>
<dbReference type="OrthoDB" id="1274341at2"/>
<keyword evidence="4" id="KW-1185">Reference proteome</keyword>
<name>A0A086AI30_FLAHY</name>
<comment type="caution">
    <text evidence="1">The sequence shown here is derived from an EMBL/GenBank/DDBJ whole genome shotgun (WGS) entry which is preliminary data.</text>
</comment>
<accession>A0A086AI30</accession>
<dbReference type="EMBL" id="JPRM01000015">
    <property type="protein sequence ID" value="KFF16344.1"/>
    <property type="molecule type" value="Genomic_DNA"/>
</dbReference>
<reference evidence="2 4" key="2">
    <citation type="submission" date="2016-11" db="EMBL/GenBank/DDBJ databases">
        <title>Whole genomes of Flavobacteriaceae.</title>
        <authorList>
            <person name="Stine C."/>
            <person name="Li C."/>
            <person name="Tadesse D."/>
        </authorList>
    </citation>
    <scope>NUCLEOTIDE SEQUENCE [LARGE SCALE GENOMIC DNA]</scope>
    <source>
        <strain evidence="2 4">ATCC 29551</strain>
    </source>
</reference>
<proteinExistence type="predicted"/>
<evidence type="ECO:0000313" key="4">
    <source>
        <dbReference type="Proteomes" id="UP000198424"/>
    </source>
</evidence>
<dbReference type="Proteomes" id="UP000198424">
    <property type="component" value="Unassembled WGS sequence"/>
</dbReference>
<dbReference type="EMBL" id="MUGY01000004">
    <property type="protein sequence ID" value="OXA96639.1"/>
    <property type="molecule type" value="Genomic_DNA"/>
</dbReference>
<organism evidence="1 3">
    <name type="scientific">Flavobacterium hydatis</name>
    <name type="common">Cytophaga aquatilis</name>
    <dbReference type="NCBI Taxonomy" id="991"/>
    <lineage>
        <taxon>Bacteria</taxon>
        <taxon>Pseudomonadati</taxon>
        <taxon>Bacteroidota</taxon>
        <taxon>Flavobacteriia</taxon>
        <taxon>Flavobacteriales</taxon>
        <taxon>Flavobacteriaceae</taxon>
        <taxon>Flavobacterium</taxon>
    </lineage>
</organism>
<evidence type="ECO:0000313" key="3">
    <source>
        <dbReference type="Proteomes" id="UP000028712"/>
    </source>
</evidence>
<dbReference type="RefSeq" id="WP_035621973.1">
    <property type="nucleotide sequence ID" value="NZ_JBEWQG010000001.1"/>
</dbReference>
<evidence type="ECO:0000313" key="2">
    <source>
        <dbReference type="EMBL" id="OXA96639.1"/>
    </source>
</evidence>
<sequence>MLKNILNLDGAQKLTKSDQKLINGGAVGDWTYSEQTGYCVYSVEACGFGVYPKRYPGNWCCQK</sequence>
<dbReference type="AlphaFoldDB" id="A0A086AI30"/>
<evidence type="ECO:0000313" key="1">
    <source>
        <dbReference type="EMBL" id="KFF16344.1"/>
    </source>
</evidence>
<gene>
    <name evidence="2" type="ORF">B0A62_05090</name>
    <name evidence="1" type="ORF">IW20_11330</name>
</gene>
<dbReference type="Proteomes" id="UP000028712">
    <property type="component" value="Unassembled WGS sequence"/>
</dbReference>